<sequence>MKLIMQSHILMPQNVLKVVGPHHLDLTALTLGAECCYLGLNFGVVDVIAHMLTPANDPKIWESIGRSLVQHDLGHGIIPDPRRFLGMRRLAALLSAGSMRKNVPHGLAVVPCIAIHEKGSLPSDLIVANKWISLRCVEPEEWLYAKPVYSGIYAFHGYRLYYVFAYQIPKGIVDVMRGLSSGQYLEVRDREMNDLTVCVWVGVGYYKGCAHFAGHCIILFNWDMAATESMVPKTASLFDSCIRPELPHRFDFNSNLLSVYRVHVQGSS</sequence>
<dbReference type="AlphaFoldDB" id="A0AA39QLV6"/>
<dbReference type="EMBL" id="JAUEPU010000003">
    <property type="protein sequence ID" value="KAK0504350.1"/>
    <property type="molecule type" value="Genomic_DNA"/>
</dbReference>
<name>A0AA39QLV6_9AGAR</name>
<comment type="caution">
    <text evidence="1">The sequence shown here is derived from an EMBL/GenBank/DDBJ whole genome shotgun (WGS) entry which is preliminary data.</text>
</comment>
<dbReference type="Proteomes" id="UP001175228">
    <property type="component" value="Unassembled WGS sequence"/>
</dbReference>
<protein>
    <submittedName>
        <fullName evidence="1">Uncharacterized protein</fullName>
    </submittedName>
</protein>
<evidence type="ECO:0000313" key="2">
    <source>
        <dbReference type="Proteomes" id="UP001175228"/>
    </source>
</evidence>
<evidence type="ECO:0000313" key="1">
    <source>
        <dbReference type="EMBL" id="KAK0504350.1"/>
    </source>
</evidence>
<gene>
    <name evidence="1" type="ORF">EDD18DRAFT_1412850</name>
</gene>
<accession>A0AA39QLV6</accession>
<reference evidence="1" key="1">
    <citation type="submission" date="2023-06" db="EMBL/GenBank/DDBJ databases">
        <authorList>
            <consortium name="Lawrence Berkeley National Laboratory"/>
            <person name="Ahrendt S."/>
            <person name="Sahu N."/>
            <person name="Indic B."/>
            <person name="Wong-Bajracharya J."/>
            <person name="Merenyi Z."/>
            <person name="Ke H.-M."/>
            <person name="Monk M."/>
            <person name="Kocsube S."/>
            <person name="Drula E."/>
            <person name="Lipzen A."/>
            <person name="Balint B."/>
            <person name="Henrissat B."/>
            <person name="Andreopoulos B."/>
            <person name="Martin F.M."/>
            <person name="Harder C.B."/>
            <person name="Rigling D."/>
            <person name="Ford K.L."/>
            <person name="Foster G.D."/>
            <person name="Pangilinan J."/>
            <person name="Papanicolaou A."/>
            <person name="Barry K."/>
            <person name="LaButti K."/>
            <person name="Viragh M."/>
            <person name="Koriabine M."/>
            <person name="Yan M."/>
            <person name="Riley R."/>
            <person name="Champramary S."/>
            <person name="Plett K.L."/>
            <person name="Tsai I.J."/>
            <person name="Slot J."/>
            <person name="Sipos G."/>
            <person name="Plett J."/>
            <person name="Nagy L.G."/>
            <person name="Grigoriev I.V."/>
        </authorList>
    </citation>
    <scope>NUCLEOTIDE SEQUENCE</scope>
    <source>
        <strain evidence="1">HWK02</strain>
    </source>
</reference>
<keyword evidence="2" id="KW-1185">Reference proteome</keyword>
<proteinExistence type="predicted"/>
<organism evidence="1 2">
    <name type="scientific">Armillaria luteobubalina</name>
    <dbReference type="NCBI Taxonomy" id="153913"/>
    <lineage>
        <taxon>Eukaryota</taxon>
        <taxon>Fungi</taxon>
        <taxon>Dikarya</taxon>
        <taxon>Basidiomycota</taxon>
        <taxon>Agaricomycotina</taxon>
        <taxon>Agaricomycetes</taxon>
        <taxon>Agaricomycetidae</taxon>
        <taxon>Agaricales</taxon>
        <taxon>Marasmiineae</taxon>
        <taxon>Physalacriaceae</taxon>
        <taxon>Armillaria</taxon>
    </lineage>
</organism>